<keyword evidence="3" id="KW-1185">Reference proteome</keyword>
<proteinExistence type="predicted"/>
<protein>
    <submittedName>
        <fullName evidence="2">DEBR0S1_24454g1_1</fullName>
    </submittedName>
</protein>
<organism evidence="2 3">
    <name type="scientific">Dekkera bruxellensis</name>
    <name type="common">Brettanomyces custersii</name>
    <dbReference type="NCBI Taxonomy" id="5007"/>
    <lineage>
        <taxon>Eukaryota</taxon>
        <taxon>Fungi</taxon>
        <taxon>Dikarya</taxon>
        <taxon>Ascomycota</taxon>
        <taxon>Saccharomycotina</taxon>
        <taxon>Pichiomycetes</taxon>
        <taxon>Pichiales</taxon>
        <taxon>Pichiaceae</taxon>
        <taxon>Brettanomyces</taxon>
    </lineage>
</organism>
<evidence type="ECO:0000313" key="3">
    <source>
        <dbReference type="Proteomes" id="UP000478008"/>
    </source>
</evidence>
<evidence type="ECO:0000259" key="1">
    <source>
        <dbReference type="PROSITE" id="PS50181"/>
    </source>
</evidence>
<evidence type="ECO:0000313" key="2">
    <source>
        <dbReference type="EMBL" id="VUG16740.1"/>
    </source>
</evidence>
<feature type="domain" description="F-box" evidence="1">
    <location>
        <begin position="4"/>
        <end position="54"/>
    </location>
</feature>
<dbReference type="InterPro" id="IPR001810">
    <property type="entry name" value="F-box_dom"/>
</dbReference>
<reference evidence="2 3" key="1">
    <citation type="submission" date="2019-07" db="EMBL/GenBank/DDBJ databases">
        <authorList>
            <person name="Friedrich A."/>
            <person name="Schacherer J."/>
        </authorList>
    </citation>
    <scope>NUCLEOTIDE SEQUENCE [LARGE SCALE GENOMIC DNA]</scope>
</reference>
<sequence>MTSENKIFNLPDKILLRIIQLLPQQTKVNVAETNYKLYKLVQKSLYANILFTERSILNSSKNFQDGLWTVVGGMKNPLVTSKSNLEMIKMRQDVLLQSLSLNKELCGYVKRVMINPTTVIDTFAEGLPGEKDNEEEEEEFLEERKEPPRFSMNKNLLDFIKRNCTNLEQIFSIGEKPYTEVTLSLKDISNLPKLKRLDIADFQYLTHIVDTQITHLVVNPMVSSNNEISISDDAFSKAVKNLQLLQFNDYRTQSIFLNHFLKIWNPKEMLSLKSAKIIYYHGFNDNDIGNQNLVLDFLRVLNPSSFKNLEIVIGCDHMACNCLADLIKELSKTGGLRLRKLAVKQLTVHRDHNYSEKFDYYLSEFLIKSPSRLSLRFLSISYDVPGDFNIGNSVKGNGIQGNFLKRKRLFEDTIQKVANLETLVMPHFLENAACYEQVMSDLLWNGCKCDHCKSYLSIFDYYVMHHQYYDGLEGYMTDMITPVLFGSAGKTLFRRLINDLDLSFLEYPQLDTYWDFHTGNGITHFDDDTDSEDCQFNESCFKPLTKCLAHFYMNYVNTYGEAIPSLKRVIMNGEFFERKLGKTDEWICAYD</sequence>
<dbReference type="Proteomes" id="UP000478008">
    <property type="component" value="Unassembled WGS sequence"/>
</dbReference>
<dbReference type="PROSITE" id="PS50181">
    <property type="entry name" value="FBOX"/>
    <property type="match status" value="1"/>
</dbReference>
<dbReference type="AlphaFoldDB" id="A0A7D9GY41"/>
<name>A0A7D9GY41_DEKBR</name>
<accession>A0A7D9GY41</accession>
<dbReference type="EMBL" id="CABFWN010000001">
    <property type="protein sequence ID" value="VUG16740.1"/>
    <property type="molecule type" value="Genomic_DNA"/>
</dbReference>
<gene>
    <name evidence="2" type="ORF">DEBR0S1_24454G</name>
</gene>